<dbReference type="EMBL" id="JBEGDG010000010">
    <property type="protein sequence ID" value="MEQ6355781.1"/>
    <property type="molecule type" value="Genomic_DNA"/>
</dbReference>
<keyword evidence="1" id="KW-1133">Transmembrane helix</keyword>
<name>A0ABV1MTD5_9BACI</name>
<dbReference type="PANTHER" id="PTHR41309:SF2">
    <property type="entry name" value="MEMBRANE PROTEIN"/>
    <property type="match status" value="1"/>
</dbReference>
<dbReference type="Pfam" id="PF13346">
    <property type="entry name" value="ABC2_membrane_5"/>
    <property type="match status" value="1"/>
</dbReference>
<dbReference type="RefSeq" id="WP_349660314.1">
    <property type="nucleotide sequence ID" value="NZ_JBEGDG010000010.1"/>
</dbReference>
<dbReference type="Proteomes" id="UP001478862">
    <property type="component" value="Unassembled WGS sequence"/>
</dbReference>
<keyword evidence="1" id="KW-0472">Membrane</keyword>
<dbReference type="PANTHER" id="PTHR41309">
    <property type="entry name" value="MEMBRANE PROTEIN-RELATED"/>
    <property type="match status" value="1"/>
</dbReference>
<feature type="transmembrane region" description="Helical" evidence="1">
    <location>
        <begin position="131"/>
        <end position="154"/>
    </location>
</feature>
<evidence type="ECO:0000313" key="2">
    <source>
        <dbReference type="EMBL" id="MEQ6355781.1"/>
    </source>
</evidence>
<keyword evidence="3" id="KW-1185">Reference proteome</keyword>
<proteinExistence type="predicted"/>
<sequence>MLNLIRRDVILQKKYLLVFIPFILVFVIFDTSPVLVFLVASIYIPFNTCGYDEKAETDILLNSLPYTRKEIITSRYIGAIVYMFLSIAVTSLILFVFNKPFTITDIVISSGLFLLFVAFTFPLFQLFKTGYFTIVVLISFVILTRVTGPIVPFISDFIVNIPLQILYMSAVITIITIYAISWGVTSAIYQRKIF</sequence>
<protein>
    <submittedName>
        <fullName evidence="2">ABC-2 transporter permease</fullName>
    </submittedName>
</protein>
<accession>A0ABV1MTD5</accession>
<gene>
    <name evidence="2" type="ORF">ABNX05_14225</name>
</gene>
<dbReference type="InterPro" id="IPR025699">
    <property type="entry name" value="ABC2_memb-like"/>
</dbReference>
<feature type="transmembrane region" description="Helical" evidence="1">
    <location>
        <begin position="166"/>
        <end position="189"/>
    </location>
</feature>
<feature type="transmembrane region" description="Helical" evidence="1">
    <location>
        <begin position="103"/>
        <end position="124"/>
    </location>
</feature>
<organism evidence="2 3">
    <name type="scientific">Lysinibacillus zambalensis</name>
    <dbReference type="NCBI Taxonomy" id="3160866"/>
    <lineage>
        <taxon>Bacteria</taxon>
        <taxon>Bacillati</taxon>
        <taxon>Bacillota</taxon>
        <taxon>Bacilli</taxon>
        <taxon>Bacillales</taxon>
        <taxon>Bacillaceae</taxon>
        <taxon>Lysinibacillus</taxon>
    </lineage>
</organism>
<feature type="transmembrane region" description="Helical" evidence="1">
    <location>
        <begin position="76"/>
        <end position="97"/>
    </location>
</feature>
<keyword evidence="1" id="KW-0812">Transmembrane</keyword>
<evidence type="ECO:0000313" key="3">
    <source>
        <dbReference type="Proteomes" id="UP001478862"/>
    </source>
</evidence>
<reference evidence="2 3" key="1">
    <citation type="submission" date="2024-06" db="EMBL/GenBank/DDBJ databases">
        <title>Lysinibacillus zambalefons sp. nov., a Novel Firmicute Isolated from the Poon Bato Zambales Hyperalkaline Spring.</title>
        <authorList>
            <person name="Aja J.A."/>
            <person name="Lazaro J.E.H."/>
            <person name="Llorin L.D."/>
            <person name="Lim K.R."/>
            <person name="Teodosio J."/>
            <person name="Dalisay D.S."/>
        </authorList>
    </citation>
    <scope>NUCLEOTIDE SEQUENCE [LARGE SCALE GENOMIC DNA]</scope>
    <source>
        <strain evidence="2 3">M3</strain>
    </source>
</reference>
<comment type="caution">
    <text evidence="2">The sequence shown here is derived from an EMBL/GenBank/DDBJ whole genome shotgun (WGS) entry which is preliminary data.</text>
</comment>
<feature type="transmembrane region" description="Helical" evidence="1">
    <location>
        <begin position="15"/>
        <end position="44"/>
    </location>
</feature>
<evidence type="ECO:0000256" key="1">
    <source>
        <dbReference type="SAM" id="Phobius"/>
    </source>
</evidence>